<name>A0A395MDK6_9HYPO</name>
<evidence type="ECO:0000313" key="2">
    <source>
        <dbReference type="Proteomes" id="UP000265631"/>
    </source>
</evidence>
<proteinExistence type="predicted"/>
<sequence length="124" mass="13828">MRTTSTKTLAARACEIIINYQKTLKKARSNHEKIEIADRDGLLGVLLEIHEAVGQDNAHAYAKACSAASLIVVSALFAADKDNIKDVIGVYAKTWESWVLRESKPQPSFFLDWYNWSQNTASQA</sequence>
<dbReference type="EMBL" id="PXXK01000357">
    <property type="protein sequence ID" value="RFN45333.1"/>
    <property type="molecule type" value="Genomic_DNA"/>
</dbReference>
<evidence type="ECO:0000313" key="1">
    <source>
        <dbReference type="EMBL" id="RFN45333.1"/>
    </source>
</evidence>
<organism evidence="1 2">
    <name type="scientific">Fusarium flagelliforme</name>
    <dbReference type="NCBI Taxonomy" id="2675880"/>
    <lineage>
        <taxon>Eukaryota</taxon>
        <taxon>Fungi</taxon>
        <taxon>Dikarya</taxon>
        <taxon>Ascomycota</taxon>
        <taxon>Pezizomycotina</taxon>
        <taxon>Sordariomycetes</taxon>
        <taxon>Hypocreomycetidae</taxon>
        <taxon>Hypocreales</taxon>
        <taxon>Nectriaceae</taxon>
        <taxon>Fusarium</taxon>
        <taxon>Fusarium incarnatum-equiseti species complex</taxon>
    </lineage>
</organism>
<accession>A0A395MDK6</accession>
<dbReference type="Proteomes" id="UP000265631">
    <property type="component" value="Unassembled WGS sequence"/>
</dbReference>
<dbReference type="STRING" id="2594813.A0A395MDK6"/>
<comment type="caution">
    <text evidence="1">The sequence shown here is derived from an EMBL/GenBank/DDBJ whole genome shotgun (WGS) entry which is preliminary data.</text>
</comment>
<reference evidence="1 2" key="1">
    <citation type="journal article" date="2018" name="PLoS Pathog.">
        <title>Evolution of structural diversity of trichothecenes, a family of toxins produced by plant pathogenic and entomopathogenic fungi.</title>
        <authorList>
            <person name="Proctor R.H."/>
            <person name="McCormick S.P."/>
            <person name="Kim H.S."/>
            <person name="Cardoza R.E."/>
            <person name="Stanley A.M."/>
            <person name="Lindo L."/>
            <person name="Kelly A."/>
            <person name="Brown D.W."/>
            <person name="Lee T."/>
            <person name="Vaughan M.M."/>
            <person name="Alexander N.J."/>
            <person name="Busman M."/>
            <person name="Gutierrez S."/>
        </authorList>
    </citation>
    <scope>NUCLEOTIDE SEQUENCE [LARGE SCALE GENOMIC DNA]</scope>
    <source>
        <strain evidence="1 2">NRRL 13405</strain>
    </source>
</reference>
<gene>
    <name evidence="1" type="ORF">FIE12Z_10445</name>
</gene>
<dbReference type="AlphaFoldDB" id="A0A395MDK6"/>
<protein>
    <submittedName>
        <fullName evidence="1">DNA polymerase v family protein</fullName>
    </submittedName>
</protein>
<keyword evidence="2" id="KW-1185">Reference proteome</keyword>